<evidence type="ECO:0000256" key="1">
    <source>
        <dbReference type="ARBA" id="ARBA00009617"/>
    </source>
</evidence>
<feature type="transmembrane region" description="Helical" evidence="2">
    <location>
        <begin position="264"/>
        <end position="286"/>
    </location>
</feature>
<dbReference type="InterPro" id="IPR036259">
    <property type="entry name" value="MFS_trans_sf"/>
</dbReference>
<dbReference type="GO" id="GO:0008643">
    <property type="term" value="P:carbohydrate transport"/>
    <property type="evidence" value="ECO:0007669"/>
    <property type="project" value="InterPro"/>
</dbReference>
<accession>A0A918XK61</accession>
<feature type="transmembrane region" description="Helical" evidence="2">
    <location>
        <begin position="20"/>
        <end position="41"/>
    </location>
</feature>
<dbReference type="PANTHER" id="PTHR11328">
    <property type="entry name" value="MAJOR FACILITATOR SUPERFAMILY DOMAIN-CONTAINING PROTEIN"/>
    <property type="match status" value="1"/>
</dbReference>
<dbReference type="Gene3D" id="1.20.1250.20">
    <property type="entry name" value="MFS general substrate transporter like domains"/>
    <property type="match status" value="2"/>
</dbReference>
<feature type="transmembrane region" description="Helical" evidence="2">
    <location>
        <begin position="170"/>
        <end position="193"/>
    </location>
</feature>
<keyword evidence="4" id="KW-1185">Reference proteome</keyword>
<keyword evidence="2" id="KW-0472">Membrane</keyword>
<dbReference type="PANTHER" id="PTHR11328:SF24">
    <property type="entry name" value="MAJOR FACILITATOR SUPERFAMILY (MFS) PROFILE DOMAIN-CONTAINING PROTEIN"/>
    <property type="match status" value="1"/>
</dbReference>
<evidence type="ECO:0000256" key="2">
    <source>
        <dbReference type="SAM" id="Phobius"/>
    </source>
</evidence>
<keyword evidence="2" id="KW-0812">Transmembrane</keyword>
<dbReference type="EMBL" id="BMYM01000002">
    <property type="protein sequence ID" value="GHD35584.1"/>
    <property type="molecule type" value="Genomic_DNA"/>
</dbReference>
<dbReference type="Proteomes" id="UP000644693">
    <property type="component" value="Unassembled WGS sequence"/>
</dbReference>
<keyword evidence="3" id="KW-0813">Transport</keyword>
<comment type="caution">
    <text evidence="3">The sequence shown here is derived from an EMBL/GenBank/DDBJ whole genome shotgun (WGS) entry which is preliminary data.</text>
</comment>
<feature type="transmembrane region" description="Helical" evidence="2">
    <location>
        <begin position="231"/>
        <end position="252"/>
    </location>
</feature>
<feature type="transmembrane region" description="Helical" evidence="2">
    <location>
        <begin position="92"/>
        <end position="117"/>
    </location>
</feature>
<sequence>MYAAKEAAYTMFVLLFYTQVLGLDGSITGAMIALSLFWDAISDPLVGTWSDRLRSRFGRRHPFMFASILPLGIAFYALFAPPASVVESTAGLAGWLLFWSLWVRTAVTTFAIPHLALAADLTDDYHQRSKILGGRMGVMFLFAVLLPAIGLLALFGENDGVDGRFVAANYPLYGALSCAVVWLAGSISSFGTLKAARPAASLPAAQFSPSSPLSLLRDLFRTMSNKRFRLLATYEIALMVAYGIVATMNMLVWTYTWGFDAQSVSIILSVPSLVAVALVLLSLNLLGRHFDKTQQLQLAMAGLVVNALWLYPAKLLGWLPSDGTVIFALNLLFMLFFMYCFMLRSVVTQSIVADISDEHELAHGIRQEGGFYAAINFINKLATVAGPVYTGIAMDVIGLPAGATPGEVDPVVLDRLIYALGVGVIPGFVIALFVVFKIRMREEEVTEVQAALRARQQGNADVAAAHGLGHNAPPSPAGDS</sequence>
<gene>
    <name evidence="3" type="ORF">GCM10007053_22690</name>
</gene>
<keyword evidence="3" id="KW-0762">Sugar transport</keyword>
<dbReference type="Pfam" id="PF13347">
    <property type="entry name" value="MFS_2"/>
    <property type="match status" value="1"/>
</dbReference>
<evidence type="ECO:0000313" key="3">
    <source>
        <dbReference type="EMBL" id="GHD35584.1"/>
    </source>
</evidence>
<evidence type="ECO:0000313" key="4">
    <source>
        <dbReference type="Proteomes" id="UP000644693"/>
    </source>
</evidence>
<comment type="similarity">
    <text evidence="1">Belongs to the sodium:galactoside symporter (TC 2.A.2) family.</text>
</comment>
<dbReference type="InterPro" id="IPR039672">
    <property type="entry name" value="MFS_2"/>
</dbReference>
<dbReference type="GO" id="GO:0005886">
    <property type="term" value="C:plasma membrane"/>
    <property type="evidence" value="ECO:0007669"/>
    <property type="project" value="TreeGrafter"/>
</dbReference>
<feature type="transmembrane region" description="Helical" evidence="2">
    <location>
        <begin position="298"/>
        <end position="319"/>
    </location>
</feature>
<feature type="transmembrane region" description="Helical" evidence="2">
    <location>
        <begin position="415"/>
        <end position="436"/>
    </location>
</feature>
<name>A0A918XK61_9GAMM</name>
<feature type="transmembrane region" description="Helical" evidence="2">
    <location>
        <begin position="325"/>
        <end position="343"/>
    </location>
</feature>
<proteinExistence type="inferred from homology"/>
<keyword evidence="2" id="KW-1133">Transmembrane helix</keyword>
<feature type="transmembrane region" description="Helical" evidence="2">
    <location>
        <begin position="138"/>
        <end position="155"/>
    </location>
</feature>
<reference evidence="3" key="1">
    <citation type="journal article" date="2014" name="Int. J. Syst. Evol. Microbiol.">
        <title>Complete genome sequence of Corynebacterium casei LMG S-19264T (=DSM 44701T), isolated from a smear-ripened cheese.</title>
        <authorList>
            <consortium name="US DOE Joint Genome Institute (JGI-PGF)"/>
            <person name="Walter F."/>
            <person name="Albersmeier A."/>
            <person name="Kalinowski J."/>
            <person name="Ruckert C."/>
        </authorList>
    </citation>
    <scope>NUCLEOTIDE SEQUENCE</scope>
    <source>
        <strain evidence="3">KCTC 23430</strain>
    </source>
</reference>
<feature type="transmembrane region" description="Helical" evidence="2">
    <location>
        <begin position="381"/>
        <end position="403"/>
    </location>
</feature>
<dbReference type="GO" id="GO:0015293">
    <property type="term" value="F:symporter activity"/>
    <property type="evidence" value="ECO:0007669"/>
    <property type="project" value="InterPro"/>
</dbReference>
<feature type="transmembrane region" description="Helical" evidence="2">
    <location>
        <begin position="62"/>
        <end position="80"/>
    </location>
</feature>
<organism evidence="3 4">
    <name type="scientific">Parahalioglobus pacificus</name>
    <dbReference type="NCBI Taxonomy" id="930806"/>
    <lineage>
        <taxon>Bacteria</taxon>
        <taxon>Pseudomonadati</taxon>
        <taxon>Pseudomonadota</taxon>
        <taxon>Gammaproteobacteria</taxon>
        <taxon>Cellvibrionales</taxon>
        <taxon>Halieaceae</taxon>
        <taxon>Parahalioglobus</taxon>
    </lineage>
</organism>
<protein>
    <submittedName>
        <fullName evidence="3">Sugar transporter</fullName>
    </submittedName>
</protein>
<dbReference type="AlphaFoldDB" id="A0A918XK61"/>
<reference evidence="3" key="2">
    <citation type="submission" date="2020-09" db="EMBL/GenBank/DDBJ databases">
        <authorList>
            <person name="Sun Q."/>
            <person name="Kim S."/>
        </authorList>
    </citation>
    <scope>NUCLEOTIDE SEQUENCE</scope>
    <source>
        <strain evidence="3">KCTC 23430</strain>
    </source>
</reference>
<dbReference type="SUPFAM" id="SSF103473">
    <property type="entry name" value="MFS general substrate transporter"/>
    <property type="match status" value="1"/>
</dbReference>